<dbReference type="GO" id="GO:0009055">
    <property type="term" value="F:electron transfer activity"/>
    <property type="evidence" value="ECO:0007669"/>
    <property type="project" value="InterPro"/>
</dbReference>
<keyword evidence="3 4" id="KW-0408">Iron</keyword>
<dbReference type="Gene3D" id="1.25.10.10">
    <property type="entry name" value="Leucine-rich Repeat Variant"/>
    <property type="match status" value="1"/>
</dbReference>
<dbReference type="RefSeq" id="WP_106568046.1">
    <property type="nucleotide sequence ID" value="NZ_PYGF01000008.1"/>
</dbReference>
<dbReference type="GO" id="GO:0046872">
    <property type="term" value="F:metal ion binding"/>
    <property type="evidence" value="ECO:0007669"/>
    <property type="project" value="UniProtKB-KW"/>
</dbReference>
<dbReference type="AlphaFoldDB" id="A0A2P8E0W6"/>
<name>A0A2P8E0W6_9BACT</name>
<dbReference type="PANTHER" id="PTHR33546">
    <property type="entry name" value="LARGE, MULTIFUNCTIONAL SECRETED PROTEIN-RELATED"/>
    <property type="match status" value="1"/>
</dbReference>
<dbReference type="Gene3D" id="2.120.10.30">
    <property type="entry name" value="TolB, C-terminal domain"/>
    <property type="match status" value="1"/>
</dbReference>
<protein>
    <submittedName>
        <fullName evidence="6">Mono/diheme cytochrome c family protein</fullName>
    </submittedName>
</protein>
<dbReference type="InterPro" id="IPR055557">
    <property type="entry name" value="DUF7133"/>
</dbReference>
<dbReference type="InterPro" id="IPR011042">
    <property type="entry name" value="6-blade_b-propeller_TolB-like"/>
</dbReference>
<sequence>MPTIRFLFTVSLLSCLFACSKHEPINGEAPSPPKSPKEALKSFQIEPGFEIQLVASEPLVQDPIFITFDEDGRLWVVEMRSFMPDIDGEGESLPLGRINVLEDSNGDGQMDKSTIYLDSLIMPRALGLIKGGALVAENNALWITFDDNGDLKADRKELFDPTYAANGIPEHSDNGLLRNIDNWYYNAKSKLRYRQVNGEWVRDSTEARGQYGISHDDQGRLIYNYNWSQLHGDLVPPNYLGRNPHHIPSTGIDHGLTIDRRIYPIRPNLAVNRGYIPGTLDENGHLLEFTAACSPVVFRSPLFSENYYGNVFVCEPAGNLVKRNVVRESGLILEANDPHPGKEFLASTDERFRPVHLAVGPDGALYLADMYRGLIQHGSYVTPYLREQTLKKDLVLPIHMGRIWRIVPKKWKPSNFPQLSKESNEGLVQRLNHEIGWHRDMAQRLLVESNDHTVVPLLETLVKEGTNELGRMHALWALEGLEKLSTDLLIRLLSDPSVILSNHSLRLLEVKIKQEPELIHKIQEYLMAEAPKASRRRALQLALSAAILPEKSQIELSKILFEKYGEEPVIRDALMSSLKDREFELARAFWNSESWSKSNPEREIFLEMLISSIINKKDSHEIKEIVQWIEKHETKKDWKINIALNSLAIQAAEVHNLGLLKYGKQPLIIDIGERQLPSNKADILKRMFEWPGHAPKNLIVSSSSLSESDLKQFALGRQRYLASCSGCHGTDGKGVTRMGPPLAGSEWVTENETRLALILLHGMEGPLEIGGKIYDAPEILPVMPSHSTMDDVSIAAILTYIRNEWGNQASAVSGRLVATTRHLNQGRVYPWTAKELNEHIKRLENTITQKP</sequence>
<gene>
    <name evidence="6" type="ORF">CLV48_108157</name>
</gene>
<evidence type="ECO:0000256" key="4">
    <source>
        <dbReference type="PROSITE-ProRule" id="PRU00433"/>
    </source>
</evidence>
<evidence type="ECO:0000256" key="2">
    <source>
        <dbReference type="ARBA" id="ARBA00022723"/>
    </source>
</evidence>
<dbReference type="PROSITE" id="PS51007">
    <property type="entry name" value="CYTC"/>
    <property type="match status" value="1"/>
</dbReference>
<reference evidence="6 7" key="1">
    <citation type="submission" date="2018-03" db="EMBL/GenBank/DDBJ databases">
        <title>Genomic Encyclopedia of Archaeal and Bacterial Type Strains, Phase II (KMG-II): from individual species to whole genera.</title>
        <authorList>
            <person name="Goeker M."/>
        </authorList>
    </citation>
    <scope>NUCLEOTIDE SEQUENCE [LARGE SCALE GENOMIC DNA]</scope>
    <source>
        <strain evidence="6 7">DSM 28057</strain>
    </source>
</reference>
<dbReference type="Pfam" id="PF00034">
    <property type="entry name" value="Cytochrom_C"/>
    <property type="match status" value="1"/>
</dbReference>
<keyword evidence="2 4" id="KW-0479">Metal-binding</keyword>
<keyword evidence="1 4" id="KW-0349">Heme</keyword>
<dbReference type="Pfam" id="PF23500">
    <property type="entry name" value="DUF7133"/>
    <property type="match status" value="1"/>
</dbReference>
<evidence type="ECO:0000256" key="3">
    <source>
        <dbReference type="ARBA" id="ARBA00023004"/>
    </source>
</evidence>
<dbReference type="EMBL" id="PYGF01000008">
    <property type="protein sequence ID" value="PSL03047.1"/>
    <property type="molecule type" value="Genomic_DNA"/>
</dbReference>
<accession>A0A2P8E0W6</accession>
<comment type="caution">
    <text evidence="6">The sequence shown here is derived from an EMBL/GenBank/DDBJ whole genome shotgun (WGS) entry which is preliminary data.</text>
</comment>
<feature type="domain" description="Cytochrome c" evidence="5">
    <location>
        <begin position="711"/>
        <end position="805"/>
    </location>
</feature>
<dbReference type="InterPro" id="IPR009056">
    <property type="entry name" value="Cyt_c-like_dom"/>
</dbReference>
<dbReference type="InterPro" id="IPR011041">
    <property type="entry name" value="Quinoprot_gluc/sorb_DH_b-prop"/>
</dbReference>
<evidence type="ECO:0000256" key="1">
    <source>
        <dbReference type="ARBA" id="ARBA00022617"/>
    </source>
</evidence>
<dbReference type="InterPro" id="IPR036909">
    <property type="entry name" value="Cyt_c-like_dom_sf"/>
</dbReference>
<dbReference type="Gene3D" id="1.10.760.10">
    <property type="entry name" value="Cytochrome c-like domain"/>
    <property type="match status" value="1"/>
</dbReference>
<dbReference type="OrthoDB" id="9808161at2"/>
<dbReference type="InterPro" id="IPR016024">
    <property type="entry name" value="ARM-type_fold"/>
</dbReference>
<organism evidence="6 7">
    <name type="scientific">Cecembia rubra</name>
    <dbReference type="NCBI Taxonomy" id="1485585"/>
    <lineage>
        <taxon>Bacteria</taxon>
        <taxon>Pseudomonadati</taxon>
        <taxon>Bacteroidota</taxon>
        <taxon>Cytophagia</taxon>
        <taxon>Cytophagales</taxon>
        <taxon>Cyclobacteriaceae</taxon>
        <taxon>Cecembia</taxon>
    </lineage>
</organism>
<evidence type="ECO:0000313" key="6">
    <source>
        <dbReference type="EMBL" id="PSL03047.1"/>
    </source>
</evidence>
<dbReference type="Proteomes" id="UP000240708">
    <property type="component" value="Unassembled WGS sequence"/>
</dbReference>
<dbReference type="PANTHER" id="PTHR33546:SF1">
    <property type="entry name" value="LARGE, MULTIFUNCTIONAL SECRETED PROTEIN"/>
    <property type="match status" value="1"/>
</dbReference>
<dbReference type="GO" id="GO:0020037">
    <property type="term" value="F:heme binding"/>
    <property type="evidence" value="ECO:0007669"/>
    <property type="project" value="InterPro"/>
</dbReference>
<dbReference type="SUPFAM" id="SSF48371">
    <property type="entry name" value="ARM repeat"/>
    <property type="match status" value="1"/>
</dbReference>
<keyword evidence="7" id="KW-1185">Reference proteome</keyword>
<evidence type="ECO:0000259" key="5">
    <source>
        <dbReference type="PROSITE" id="PS51007"/>
    </source>
</evidence>
<dbReference type="SUPFAM" id="SSF50952">
    <property type="entry name" value="Soluble quinoprotein glucose dehydrogenase"/>
    <property type="match status" value="1"/>
</dbReference>
<evidence type="ECO:0000313" key="7">
    <source>
        <dbReference type="Proteomes" id="UP000240708"/>
    </source>
</evidence>
<proteinExistence type="predicted"/>
<dbReference type="SUPFAM" id="SSF46626">
    <property type="entry name" value="Cytochrome c"/>
    <property type="match status" value="1"/>
</dbReference>
<dbReference type="InterPro" id="IPR011989">
    <property type="entry name" value="ARM-like"/>
</dbReference>